<dbReference type="PANTHER" id="PTHR43350:SF19">
    <property type="entry name" value="D-GULOSIDE 3-DEHYDROGENASE"/>
    <property type="match status" value="1"/>
</dbReference>
<keyword evidence="6" id="KW-0521">NADP</keyword>
<evidence type="ECO:0000256" key="5">
    <source>
        <dbReference type="ARBA" id="ARBA00023002"/>
    </source>
</evidence>
<proteinExistence type="inferred from homology"/>
<dbReference type="GO" id="GO:0008270">
    <property type="term" value="F:zinc ion binding"/>
    <property type="evidence" value="ECO:0007669"/>
    <property type="project" value="UniProtKB-UniRule"/>
</dbReference>
<gene>
    <name evidence="9" type="primary">idnD</name>
    <name evidence="6" type="synonym">tarJ</name>
    <name evidence="8" type="ORF">ERS020924_00894</name>
    <name evidence="9" type="ORF">SAMEA3354366_00938</name>
</gene>
<dbReference type="Pfam" id="PF08240">
    <property type="entry name" value="ADH_N"/>
    <property type="match status" value="1"/>
</dbReference>
<dbReference type="GO" id="GO:0050256">
    <property type="term" value="F:ribitol-5-phosphate 2-dehydrogenase [NAD(P)+] activity"/>
    <property type="evidence" value="ECO:0007669"/>
    <property type="project" value="UniProtKB-UniRule"/>
</dbReference>
<evidence type="ECO:0000313" key="11">
    <source>
        <dbReference type="Proteomes" id="UP000298847"/>
    </source>
</evidence>
<feature type="binding site" evidence="6">
    <location>
        <position position="145"/>
    </location>
    <ligand>
        <name>Zn(2+)</name>
        <dbReference type="ChEBI" id="CHEBI:29105"/>
        <note>catalytic</note>
    </ligand>
</feature>
<keyword evidence="6" id="KW-0777">Teichoic acid biosynthesis</keyword>
<dbReference type="OMA" id="FGRHQSK"/>
<evidence type="ECO:0000256" key="6">
    <source>
        <dbReference type="HAMAP-Rule" id="MF_02069"/>
    </source>
</evidence>
<dbReference type="RefSeq" id="WP_000609894.1">
    <property type="nucleotide sequence ID" value="NZ_AP018936.1"/>
</dbReference>
<evidence type="ECO:0000256" key="2">
    <source>
        <dbReference type="ARBA" id="ARBA00008072"/>
    </source>
</evidence>
<dbReference type="SUPFAM" id="SSF51735">
    <property type="entry name" value="NAD(P)-binding Rossmann-fold domains"/>
    <property type="match status" value="1"/>
</dbReference>
<feature type="binding site" evidence="6">
    <location>
        <position position="65"/>
    </location>
    <ligand>
        <name>Zn(2+)</name>
        <dbReference type="ChEBI" id="CHEBI:29105"/>
        <note>catalytic</note>
    </ligand>
</feature>
<evidence type="ECO:0000256" key="3">
    <source>
        <dbReference type="ARBA" id="ARBA00022723"/>
    </source>
</evidence>
<comment type="similarity">
    <text evidence="2 6">Belongs to the zinc-containing alcohol dehydrogenase family.</text>
</comment>
<dbReference type="Gene3D" id="3.90.180.10">
    <property type="entry name" value="Medium-chain alcohol dehydrogenases, catalytic domain"/>
    <property type="match status" value="1"/>
</dbReference>
<comment type="function">
    <text evidence="6">Catalyzes the NADPH dependent reduction of D-ribulose 5-phosphate to D-ribitol 5-phosphate.</text>
</comment>
<reference evidence="9 11" key="2">
    <citation type="submission" date="2019-04" db="EMBL/GenBank/DDBJ databases">
        <authorList>
            <consortium name="Pathogen Informatics"/>
        </authorList>
    </citation>
    <scope>NUCLEOTIDE SEQUENCE [LARGE SCALE GENOMIC DNA]</scope>
    <source>
        <strain evidence="9 11">GPSC22</strain>
    </source>
</reference>
<dbReference type="GO" id="GO:1902012">
    <property type="term" value="P:poly(ribitol phosphate) teichoic acid biosynthetic process"/>
    <property type="evidence" value="ECO:0007669"/>
    <property type="project" value="UniProtKB-UniRule"/>
</dbReference>
<feature type="domain" description="Alcohol dehydrogenase-like N-terminal" evidence="7">
    <location>
        <begin position="26"/>
        <end position="132"/>
    </location>
</feature>
<dbReference type="Proteomes" id="UP000298847">
    <property type="component" value="Unassembled WGS sequence"/>
</dbReference>
<comment type="caution">
    <text evidence="9">The sequence shown here is derived from an EMBL/GenBank/DDBJ whole genome shotgun (WGS) entry which is preliminary data.</text>
</comment>
<dbReference type="Proteomes" id="UP000042967">
    <property type="component" value="Unassembled WGS sequence"/>
</dbReference>
<dbReference type="InterPro" id="IPR036291">
    <property type="entry name" value="NAD(P)-bd_dom_sf"/>
</dbReference>
<dbReference type="EMBL" id="CAAXWD010000002">
    <property type="protein sequence ID" value="VQC98130.1"/>
    <property type="molecule type" value="Genomic_DNA"/>
</dbReference>
<dbReference type="EC" id="1.1.1.405" evidence="6"/>
<evidence type="ECO:0000313" key="10">
    <source>
        <dbReference type="Proteomes" id="UP000042967"/>
    </source>
</evidence>
<comment type="catalytic activity">
    <reaction evidence="6">
        <text>D-ribitol 5-phosphate + NADP(+) = D-ribulose 5-phosphate + NADPH + H(+)</text>
        <dbReference type="Rhea" id="RHEA:19921"/>
        <dbReference type="ChEBI" id="CHEBI:15378"/>
        <dbReference type="ChEBI" id="CHEBI:57695"/>
        <dbReference type="ChEBI" id="CHEBI:57783"/>
        <dbReference type="ChEBI" id="CHEBI:58121"/>
        <dbReference type="ChEBI" id="CHEBI:58349"/>
        <dbReference type="EC" id="1.1.1.405"/>
    </reaction>
</comment>
<evidence type="ECO:0000259" key="7">
    <source>
        <dbReference type="Pfam" id="PF08240"/>
    </source>
</evidence>
<comment type="pathway">
    <text evidence="6">Cell wall biogenesis; poly(ribitol phosphate) teichoic acid biosynthesis.</text>
</comment>
<dbReference type="InterPro" id="IPR013154">
    <property type="entry name" value="ADH-like_N"/>
</dbReference>
<keyword evidence="5 6" id="KW-0560">Oxidoreductase</keyword>
<evidence type="ECO:0000313" key="9">
    <source>
        <dbReference type="EMBL" id="VQC98130.1"/>
    </source>
</evidence>
<feature type="binding site" evidence="6">
    <location>
        <position position="66"/>
    </location>
    <ligand>
        <name>Zn(2+)</name>
        <dbReference type="ChEBI" id="CHEBI:29105"/>
        <note>catalytic</note>
    </ligand>
</feature>
<organism evidence="9 11">
    <name type="scientific">Streptococcus pneumoniae</name>
    <dbReference type="NCBI Taxonomy" id="1313"/>
    <lineage>
        <taxon>Bacteria</taxon>
        <taxon>Bacillati</taxon>
        <taxon>Bacillota</taxon>
        <taxon>Bacilli</taxon>
        <taxon>Lactobacillales</taxon>
        <taxon>Streptococcaceae</taxon>
        <taxon>Streptococcus</taxon>
    </lineage>
</organism>
<keyword evidence="6" id="KW-0961">Cell wall biogenesis/degradation</keyword>
<dbReference type="CDD" id="cd08237">
    <property type="entry name" value="ribitol-5-phosphate_DH"/>
    <property type="match status" value="1"/>
</dbReference>
<evidence type="ECO:0000256" key="4">
    <source>
        <dbReference type="ARBA" id="ARBA00022833"/>
    </source>
</evidence>
<protein>
    <recommendedName>
        <fullName evidence="6">Ribulose-5-phosphate reductase</fullName>
        <shortName evidence="6">Ribulose-5-P reductase</shortName>
        <ecNumber evidence="6">1.1.1.405</ecNumber>
    </recommendedName>
    <alternativeName>
        <fullName evidence="6">Ribitol-5-phosphate dehydrogenase</fullName>
    </alternativeName>
</protein>
<sequence length="340" mass="38800">MINQIYQLTKPKFINVKYQEEAIDQENHILIRPNYMAVCHADQRYYQGKRDPKILNKKLPMAMIHESCGTVISDPTGTYEVGQKVVMIPNQSPMQSDEEFYENYMTGTHFLSSGFDGFMREFVSLPKDRVVAYDAIEDTVAAITEFVSVGMHAMNRLLTLAHSKRERIAVIGDGSLAFVVANIINYTLPESEIVVIGRHWEKLELFSFAKECYITDNIPEELAFDHAFECCGGDGTGPAINDLIRYIRPQGTILMMGVSEYKVNLNTRDALEKGLILVGSSRSGRIDFKNAIQMMEVKKFANRLKNILYLEEPVREIKDIHRVFATDLNTAFKTVFKWEV</sequence>
<evidence type="ECO:0000256" key="1">
    <source>
        <dbReference type="ARBA" id="ARBA00001947"/>
    </source>
</evidence>
<dbReference type="InterPro" id="IPR034710">
    <property type="entry name" value="TarJ"/>
</dbReference>
<reference evidence="8 10" key="1">
    <citation type="submission" date="2015-03" db="EMBL/GenBank/DDBJ databases">
        <authorList>
            <consortium name="Pathogen Informatics"/>
            <person name="Murphy D."/>
        </authorList>
    </citation>
    <scope>NUCLEOTIDE SEQUENCE [LARGE SCALE GENOMIC DNA]</scope>
    <source>
        <strain evidence="8 10">SMRU1414</strain>
    </source>
</reference>
<feature type="binding site" evidence="6">
    <location>
        <position position="39"/>
    </location>
    <ligand>
        <name>Zn(2+)</name>
        <dbReference type="ChEBI" id="CHEBI:29105"/>
        <note>catalytic</note>
    </ligand>
</feature>
<dbReference type="EMBL" id="CQVU01000006">
    <property type="protein sequence ID" value="COA09372.1"/>
    <property type="molecule type" value="Genomic_DNA"/>
</dbReference>
<dbReference type="InterPro" id="IPR011032">
    <property type="entry name" value="GroES-like_sf"/>
</dbReference>
<dbReference type="Gene3D" id="3.40.50.720">
    <property type="entry name" value="NAD(P)-binding Rossmann-like Domain"/>
    <property type="match status" value="1"/>
</dbReference>
<dbReference type="AlphaFoldDB" id="A0A062WP44"/>
<comment type="cofactor">
    <cofactor evidence="1 6">
        <name>Zn(2+)</name>
        <dbReference type="ChEBI" id="CHEBI:29105"/>
    </cofactor>
</comment>
<evidence type="ECO:0000313" key="8">
    <source>
        <dbReference type="EMBL" id="COA09372.1"/>
    </source>
</evidence>
<accession>A0A062WP44</accession>
<dbReference type="GO" id="GO:0071555">
    <property type="term" value="P:cell wall organization"/>
    <property type="evidence" value="ECO:0007669"/>
    <property type="project" value="UniProtKB-KW"/>
</dbReference>
<dbReference type="SUPFAM" id="SSF50129">
    <property type="entry name" value="GroES-like"/>
    <property type="match status" value="1"/>
</dbReference>
<keyword evidence="3 6" id="KW-0479">Metal-binding</keyword>
<keyword evidence="4 6" id="KW-0862">Zinc</keyword>
<dbReference type="HAMAP" id="MF_02069">
    <property type="entry name" value="TarJ"/>
    <property type="match status" value="1"/>
</dbReference>
<name>A0A062WP44_STREE</name>
<dbReference type="PANTHER" id="PTHR43350">
    <property type="entry name" value="NAD-DEPENDENT ALCOHOL DEHYDROGENASE"/>
    <property type="match status" value="1"/>
</dbReference>